<name>A0A3S4G063_SALET</name>
<evidence type="ECO:0000259" key="10">
    <source>
        <dbReference type="PROSITE" id="PS52029"/>
    </source>
</evidence>
<feature type="region of interest" description="Disordered" evidence="8">
    <location>
        <begin position="234"/>
        <end position="261"/>
    </location>
</feature>
<keyword evidence="5 7" id="KW-0573">Peptidoglycan synthesis</keyword>
<evidence type="ECO:0000256" key="1">
    <source>
        <dbReference type="ARBA" id="ARBA00004752"/>
    </source>
</evidence>
<evidence type="ECO:0000256" key="8">
    <source>
        <dbReference type="SAM" id="MobiDB-lite"/>
    </source>
</evidence>
<dbReference type="Pfam" id="PF03734">
    <property type="entry name" value="YkuD"/>
    <property type="match status" value="1"/>
</dbReference>
<dbReference type="InterPro" id="IPR005490">
    <property type="entry name" value="LD_TPept_cat_dom"/>
</dbReference>
<evidence type="ECO:0000256" key="9">
    <source>
        <dbReference type="SAM" id="Phobius"/>
    </source>
</evidence>
<dbReference type="PANTHER" id="PTHR36699">
    <property type="entry name" value="LD-TRANSPEPTIDASE"/>
    <property type="match status" value="1"/>
</dbReference>
<keyword evidence="6 7" id="KW-0961">Cell wall biogenesis/degradation</keyword>
<dbReference type="GO" id="GO:0071555">
    <property type="term" value="P:cell wall organization"/>
    <property type="evidence" value="ECO:0007669"/>
    <property type="project" value="UniProtKB-UniRule"/>
</dbReference>
<feature type="active site" description="Nucleophile" evidence="7">
    <location>
        <position position="153"/>
    </location>
</feature>
<evidence type="ECO:0000256" key="3">
    <source>
        <dbReference type="ARBA" id="ARBA00022679"/>
    </source>
</evidence>
<evidence type="ECO:0000256" key="6">
    <source>
        <dbReference type="ARBA" id="ARBA00023316"/>
    </source>
</evidence>
<dbReference type="GO" id="GO:0009252">
    <property type="term" value="P:peptidoglycan biosynthetic process"/>
    <property type="evidence" value="ECO:0007669"/>
    <property type="project" value="UniProtKB-UniPathway"/>
</dbReference>
<evidence type="ECO:0000256" key="5">
    <source>
        <dbReference type="ARBA" id="ARBA00022984"/>
    </source>
</evidence>
<keyword evidence="9" id="KW-0472">Membrane</keyword>
<dbReference type="InterPro" id="IPR038063">
    <property type="entry name" value="Transpep_catalytic_dom"/>
</dbReference>
<evidence type="ECO:0000256" key="2">
    <source>
        <dbReference type="ARBA" id="ARBA00005992"/>
    </source>
</evidence>
<evidence type="ECO:0000256" key="7">
    <source>
        <dbReference type="PROSITE-ProRule" id="PRU01373"/>
    </source>
</evidence>
<dbReference type="PROSITE" id="PS52029">
    <property type="entry name" value="LD_TPASE"/>
    <property type="match status" value="1"/>
</dbReference>
<dbReference type="GO" id="GO:0004180">
    <property type="term" value="F:carboxypeptidase activity"/>
    <property type="evidence" value="ECO:0007669"/>
    <property type="project" value="UniProtKB-ARBA"/>
</dbReference>
<keyword evidence="9" id="KW-1133">Transmembrane helix</keyword>
<gene>
    <name evidence="11" type="ORF">NCTC7406_00623</name>
</gene>
<dbReference type="GO" id="GO:0008360">
    <property type="term" value="P:regulation of cell shape"/>
    <property type="evidence" value="ECO:0007669"/>
    <property type="project" value="UniProtKB-UniRule"/>
</dbReference>
<keyword evidence="3" id="KW-0808">Transferase</keyword>
<comment type="pathway">
    <text evidence="1 7">Cell wall biogenesis; peptidoglycan biosynthesis.</text>
</comment>
<organism evidence="11 12">
    <name type="scientific">Salmonella enterica subsp. enterica serovar Sanjuan</name>
    <dbReference type="NCBI Taxonomy" id="1160765"/>
    <lineage>
        <taxon>Bacteria</taxon>
        <taxon>Pseudomonadati</taxon>
        <taxon>Pseudomonadota</taxon>
        <taxon>Gammaproteobacteria</taxon>
        <taxon>Enterobacterales</taxon>
        <taxon>Enterobacteriaceae</taxon>
        <taxon>Salmonella</taxon>
    </lineage>
</organism>
<dbReference type="GO" id="GO:0016740">
    <property type="term" value="F:transferase activity"/>
    <property type="evidence" value="ECO:0007669"/>
    <property type="project" value="UniProtKB-KW"/>
</dbReference>
<evidence type="ECO:0000313" key="11">
    <source>
        <dbReference type="EMBL" id="VEA02975.1"/>
    </source>
</evidence>
<dbReference type="AlphaFoldDB" id="A0A3S4G063"/>
<comment type="similarity">
    <text evidence="2">Belongs to the YkuD family.</text>
</comment>
<proteinExistence type="inferred from homology"/>
<protein>
    <submittedName>
        <fullName evidence="11">Transpeptidase</fullName>
    </submittedName>
</protein>
<accession>A0A3S4G063</accession>
<feature type="domain" description="L,D-TPase catalytic" evidence="10">
    <location>
        <begin position="53"/>
        <end position="184"/>
    </location>
</feature>
<evidence type="ECO:0000256" key="4">
    <source>
        <dbReference type="ARBA" id="ARBA00022960"/>
    </source>
</evidence>
<dbReference type="EMBL" id="LR134142">
    <property type="protein sequence ID" value="VEA02975.1"/>
    <property type="molecule type" value="Genomic_DNA"/>
</dbReference>
<keyword evidence="9" id="KW-0812">Transmembrane</keyword>
<dbReference type="SUPFAM" id="SSF141523">
    <property type="entry name" value="L,D-transpeptidase catalytic domain-like"/>
    <property type="match status" value="1"/>
</dbReference>
<dbReference type="Proteomes" id="UP000276345">
    <property type="component" value="Chromosome"/>
</dbReference>
<feature type="compositionally biased region" description="Basic and acidic residues" evidence="8">
    <location>
        <begin position="252"/>
        <end position="261"/>
    </location>
</feature>
<feature type="transmembrane region" description="Helical" evidence="9">
    <location>
        <begin position="7"/>
        <end position="25"/>
    </location>
</feature>
<dbReference type="UniPathway" id="UPA00219"/>
<feature type="compositionally biased region" description="Polar residues" evidence="8">
    <location>
        <begin position="234"/>
        <end position="249"/>
    </location>
</feature>
<evidence type="ECO:0000313" key="12">
    <source>
        <dbReference type="Proteomes" id="UP000276345"/>
    </source>
</evidence>
<keyword evidence="4 7" id="KW-0133">Cell shape</keyword>
<dbReference type="CDD" id="cd16913">
    <property type="entry name" value="YkuD_like"/>
    <property type="match status" value="1"/>
</dbReference>
<dbReference type="PANTHER" id="PTHR36699:SF1">
    <property type="entry name" value="L,D-TRANSPEPTIDASE YAFK-RELATED"/>
    <property type="match status" value="1"/>
</dbReference>
<sequence length="261" mass="29652">MGRKGLLAIVLLSLFIAFILKFFWLTPYDEHVYLPVEKPVVSSLKMIHPGDQLFIRILKAEDKLELWASANNKPYELYKTWTICAWSGGLGPKHKQGDGKSPEGFYATNKGLLNPNSRYHLSFNIGYPNAYDRANGYTGDFIMVHGNCVSAGCYAMTDAGIEEIYQLVAQALNSGQKSVPVHIFPFTMNDENMRQAQAWPEYNFWRMLKPGYDYFEKNHRLPTITVENRRYKISPTTLPSHPSPNQTNAAAPDDRKSARLP</sequence>
<reference evidence="11 12" key="1">
    <citation type="submission" date="2018-12" db="EMBL/GenBank/DDBJ databases">
        <authorList>
            <consortium name="Pathogen Informatics"/>
        </authorList>
    </citation>
    <scope>NUCLEOTIDE SEQUENCE [LARGE SCALE GENOMIC DNA]</scope>
    <source>
        <strain evidence="11 12">NCTC7406</strain>
    </source>
</reference>
<feature type="active site" description="Proton donor/acceptor" evidence="7">
    <location>
        <position position="145"/>
    </location>
</feature>